<dbReference type="EMBL" id="CP026952">
    <property type="protein sequence ID" value="AWB91849.1"/>
    <property type="molecule type" value="Genomic_DNA"/>
</dbReference>
<gene>
    <name evidence="1" type="ORF">C3E78_06320</name>
</gene>
<sequence length="221" mass="23986">MAELPTRLSRGVLDAGGRGLSAAFGLVARVRPAAKPLHPRGRLYDAVIQRQGLCEPVGVPFIDEPGTTSALVRVSRALGLPPALPDIHGMAIRLPVDGGRHADILLAATGLGRISRYVLLPGASADHRSYSTLIPYETSGGPLNLAAIPVQGEYRAFDLACAHTQEKWTIFARMRLEESPAQEQVTFDPVLNTLPGLGYYDWAVRLRERAYRAARRSRADD</sequence>
<dbReference type="GO" id="GO:0020037">
    <property type="term" value="F:heme binding"/>
    <property type="evidence" value="ECO:0007669"/>
    <property type="project" value="InterPro"/>
</dbReference>
<reference evidence="2" key="1">
    <citation type="submission" date="2018-01" db="EMBL/GenBank/DDBJ databases">
        <authorList>
            <person name="Li J."/>
        </authorList>
    </citation>
    <scope>NUCLEOTIDE SEQUENCE [LARGE SCALE GENOMIC DNA]</scope>
    <source>
        <strain evidence="2">592</strain>
    </source>
</reference>
<accession>A0A5F2ESR2</accession>
<keyword evidence="2" id="KW-1185">Reference proteome</keyword>
<dbReference type="KEGG" id="aez:C3E78_06320"/>
<evidence type="ECO:0000313" key="2">
    <source>
        <dbReference type="Proteomes" id="UP000244384"/>
    </source>
</evidence>
<dbReference type="Proteomes" id="UP000244384">
    <property type="component" value="Chromosome"/>
</dbReference>
<dbReference type="RefSeq" id="WP_108577494.1">
    <property type="nucleotide sequence ID" value="NZ_CP026952.1"/>
</dbReference>
<organism evidence="1 2">
    <name type="scientific">Aeromicrobium chenweiae</name>
    <dbReference type="NCBI Taxonomy" id="2079793"/>
    <lineage>
        <taxon>Bacteria</taxon>
        <taxon>Bacillati</taxon>
        <taxon>Actinomycetota</taxon>
        <taxon>Actinomycetes</taxon>
        <taxon>Propionibacteriales</taxon>
        <taxon>Nocardioidaceae</taxon>
        <taxon>Aeromicrobium</taxon>
    </lineage>
</organism>
<protein>
    <submittedName>
        <fullName evidence="1">Uncharacterized protein</fullName>
    </submittedName>
</protein>
<dbReference type="InterPro" id="IPR020835">
    <property type="entry name" value="Catalase_sf"/>
</dbReference>
<dbReference type="SUPFAM" id="SSF56634">
    <property type="entry name" value="Heme-dependent catalase-like"/>
    <property type="match status" value="1"/>
</dbReference>
<evidence type="ECO:0000313" key="1">
    <source>
        <dbReference type="EMBL" id="AWB91849.1"/>
    </source>
</evidence>
<dbReference type="OrthoDB" id="3368165at2"/>
<accession>A0A2S0WKH4</accession>
<name>A0A2S0WKH4_9ACTN</name>
<dbReference type="AlphaFoldDB" id="A0A2S0WKH4"/>
<proteinExistence type="predicted"/>